<proteinExistence type="predicted"/>
<dbReference type="EMBL" id="JAGFOA010000003">
    <property type="protein sequence ID" value="MBO3663699.1"/>
    <property type="molecule type" value="Genomic_DNA"/>
</dbReference>
<dbReference type="AlphaFoldDB" id="A0A939QJ94"/>
<sequence>MSAQPFLIAETTASGAPQLAGKRRLAEDIEQATDVADEIGGQVFALEPIEPAPYVPVAAIRHVAAGYVPGLNEGSAA</sequence>
<keyword evidence="2" id="KW-1185">Reference proteome</keyword>
<dbReference type="RefSeq" id="WP_208503048.1">
    <property type="nucleotide sequence ID" value="NZ_JAGFOA010000003.1"/>
</dbReference>
<gene>
    <name evidence="1" type="ORF">J5V96_09245</name>
</gene>
<evidence type="ECO:0000313" key="2">
    <source>
        <dbReference type="Proteomes" id="UP000680132"/>
    </source>
</evidence>
<name>A0A939QJ94_9MICO</name>
<comment type="caution">
    <text evidence="1">The sequence shown here is derived from an EMBL/GenBank/DDBJ whole genome shotgun (WGS) entry which is preliminary data.</text>
</comment>
<protein>
    <submittedName>
        <fullName evidence="1">Uncharacterized protein</fullName>
    </submittedName>
</protein>
<dbReference type="Proteomes" id="UP000680132">
    <property type="component" value="Unassembled WGS sequence"/>
</dbReference>
<evidence type="ECO:0000313" key="1">
    <source>
        <dbReference type="EMBL" id="MBO3663699.1"/>
    </source>
</evidence>
<organism evidence="1 2">
    <name type="scientific">Microbacterium stercoris</name>
    <dbReference type="NCBI Taxonomy" id="2820289"/>
    <lineage>
        <taxon>Bacteria</taxon>
        <taxon>Bacillati</taxon>
        <taxon>Actinomycetota</taxon>
        <taxon>Actinomycetes</taxon>
        <taxon>Micrococcales</taxon>
        <taxon>Microbacteriaceae</taxon>
        <taxon>Microbacterium</taxon>
    </lineage>
</organism>
<accession>A0A939QJ94</accession>
<reference evidence="1" key="1">
    <citation type="submission" date="2021-03" db="EMBL/GenBank/DDBJ databases">
        <title>Microbacterium sp. nov., a novel actinobacterium isolated from cow dung.</title>
        <authorList>
            <person name="Zhang L."/>
        </authorList>
    </citation>
    <scope>NUCLEOTIDE SEQUENCE</scope>
    <source>
        <strain evidence="1">NEAU-LLB</strain>
    </source>
</reference>